<keyword evidence="4" id="KW-1185">Reference proteome</keyword>
<sequence length="406" mass="45658">MTDITTATTIMQLAAPDIQLVLDPLLYLRVLPQPEGIPKLIHMTMKDKHQLAPHQILSMLSWGRFNKGYALLLYDNTDIEQYMQRYYPAFMPTFYQLKTPVEKSDAWRYHVLCGHGGIYTDTDTVCGRPFSEWANFNSTPEPGLIVGIENLFYSQEEAEEATYVHKIQITQWTMASKRSHPVACRMGAAIKAFIEQEAADGGKIEQRVGHDASILLRTGPGIWSSEVHSYLRQMGSQPEDVVEGGQVTDAVVLPQAAFGCNFRYWNAENSESFVYHMFNNSWKVDHFKVADAKKQQRQSKQRQHTMRLLYPLFIILSACCGVLAAVYAALCWLSAHPGTRFGPRKKRRAQGLQGIAVGPSSPKKHPLKGSPRGSPSKLGSSSSSSNIGSFGSSRLQQQQYRKERRL</sequence>
<evidence type="ECO:0000256" key="2">
    <source>
        <dbReference type="SAM" id="Phobius"/>
    </source>
</evidence>
<dbReference type="GO" id="GO:0006487">
    <property type="term" value="P:protein N-linked glycosylation"/>
    <property type="evidence" value="ECO:0007669"/>
    <property type="project" value="TreeGrafter"/>
</dbReference>
<dbReference type="GO" id="GO:0000009">
    <property type="term" value="F:alpha-1,6-mannosyltransferase activity"/>
    <property type="evidence" value="ECO:0007669"/>
    <property type="project" value="InterPro"/>
</dbReference>
<gene>
    <name evidence="3" type="ORF">BQ4739_LOCUS7423</name>
</gene>
<evidence type="ECO:0000313" key="3">
    <source>
        <dbReference type="EMBL" id="SZX66997.1"/>
    </source>
</evidence>
<name>A0A383VN98_TETOB</name>
<feature type="compositionally biased region" description="Low complexity" evidence="1">
    <location>
        <begin position="369"/>
        <end position="393"/>
    </location>
</feature>
<reference evidence="3 4" key="1">
    <citation type="submission" date="2016-10" db="EMBL/GenBank/DDBJ databases">
        <authorList>
            <person name="Cai Z."/>
        </authorList>
    </citation>
    <scope>NUCLEOTIDE SEQUENCE [LARGE SCALE GENOMIC DNA]</scope>
</reference>
<dbReference type="Proteomes" id="UP000256970">
    <property type="component" value="Unassembled WGS sequence"/>
</dbReference>
<dbReference type="InterPro" id="IPR039367">
    <property type="entry name" value="Och1-like"/>
</dbReference>
<dbReference type="STRING" id="3088.A0A383VN98"/>
<dbReference type="InterPro" id="IPR029044">
    <property type="entry name" value="Nucleotide-diphossugar_trans"/>
</dbReference>
<feature type="transmembrane region" description="Helical" evidence="2">
    <location>
        <begin position="308"/>
        <end position="335"/>
    </location>
</feature>
<dbReference type="EMBL" id="FNXT01000767">
    <property type="protein sequence ID" value="SZX66997.1"/>
    <property type="molecule type" value="Genomic_DNA"/>
</dbReference>
<accession>A0A383VN98</accession>
<dbReference type="SUPFAM" id="SSF53448">
    <property type="entry name" value="Nucleotide-diphospho-sugar transferases"/>
    <property type="match status" value="1"/>
</dbReference>
<evidence type="ECO:0000313" key="4">
    <source>
        <dbReference type="Proteomes" id="UP000256970"/>
    </source>
</evidence>
<keyword evidence="2" id="KW-1133">Transmembrane helix</keyword>
<evidence type="ECO:0008006" key="5">
    <source>
        <dbReference type="Google" id="ProtNLM"/>
    </source>
</evidence>
<dbReference type="Pfam" id="PF04488">
    <property type="entry name" value="Gly_transf_sug"/>
    <property type="match status" value="1"/>
</dbReference>
<dbReference type="PANTHER" id="PTHR31834">
    <property type="entry name" value="INITIATION-SPECIFIC ALPHA-1,6-MANNOSYLTRANSFERASE"/>
    <property type="match status" value="1"/>
</dbReference>
<organism evidence="3 4">
    <name type="scientific">Tetradesmus obliquus</name>
    <name type="common">Green alga</name>
    <name type="synonym">Acutodesmus obliquus</name>
    <dbReference type="NCBI Taxonomy" id="3088"/>
    <lineage>
        <taxon>Eukaryota</taxon>
        <taxon>Viridiplantae</taxon>
        <taxon>Chlorophyta</taxon>
        <taxon>core chlorophytes</taxon>
        <taxon>Chlorophyceae</taxon>
        <taxon>CS clade</taxon>
        <taxon>Sphaeropleales</taxon>
        <taxon>Scenedesmaceae</taxon>
        <taxon>Tetradesmus</taxon>
    </lineage>
</organism>
<dbReference type="AlphaFoldDB" id="A0A383VN98"/>
<dbReference type="PANTHER" id="PTHR31834:SF1">
    <property type="entry name" value="INITIATION-SPECIFIC ALPHA-1,6-MANNOSYLTRANSFERASE"/>
    <property type="match status" value="1"/>
</dbReference>
<dbReference type="GO" id="GO:0000136">
    <property type="term" value="C:mannan polymerase complex"/>
    <property type="evidence" value="ECO:0007669"/>
    <property type="project" value="TreeGrafter"/>
</dbReference>
<evidence type="ECO:0000256" key="1">
    <source>
        <dbReference type="SAM" id="MobiDB-lite"/>
    </source>
</evidence>
<dbReference type="Gene3D" id="3.90.550.20">
    <property type="match status" value="1"/>
</dbReference>
<dbReference type="InterPro" id="IPR007577">
    <property type="entry name" value="GlycoTrfase_DXD_sugar-bd_CS"/>
</dbReference>
<protein>
    <recommendedName>
        <fullName evidence="5">Glycosyltransferase family 32 protein</fullName>
    </recommendedName>
</protein>
<keyword evidence="2" id="KW-0472">Membrane</keyword>
<proteinExistence type="predicted"/>
<feature type="region of interest" description="Disordered" evidence="1">
    <location>
        <begin position="342"/>
        <end position="406"/>
    </location>
</feature>
<keyword evidence="2" id="KW-0812">Transmembrane</keyword>